<dbReference type="Gene3D" id="2.20.25.530">
    <property type="match status" value="1"/>
</dbReference>
<dbReference type="GO" id="GO:0032299">
    <property type="term" value="C:ribonuclease H2 complex"/>
    <property type="evidence" value="ECO:0007669"/>
    <property type="project" value="InterPro"/>
</dbReference>
<evidence type="ECO:0000259" key="7">
    <source>
        <dbReference type="Pfam" id="PF09468"/>
    </source>
</evidence>
<dbReference type="Pfam" id="PF09468">
    <property type="entry name" value="RNase_H2-Ydr279"/>
    <property type="match status" value="1"/>
</dbReference>
<dbReference type="Proteomes" id="UP000054270">
    <property type="component" value="Unassembled WGS sequence"/>
</dbReference>
<dbReference type="GO" id="GO:0005654">
    <property type="term" value="C:nucleoplasm"/>
    <property type="evidence" value="ECO:0007669"/>
    <property type="project" value="TreeGrafter"/>
</dbReference>
<dbReference type="AlphaFoldDB" id="A0A0D2L268"/>
<evidence type="ECO:0000313" key="9">
    <source>
        <dbReference type="EMBL" id="KJA20727.1"/>
    </source>
</evidence>
<dbReference type="GO" id="GO:0006401">
    <property type="term" value="P:RNA catabolic process"/>
    <property type="evidence" value="ECO:0007669"/>
    <property type="project" value="TreeGrafter"/>
</dbReference>
<evidence type="ECO:0000256" key="2">
    <source>
        <dbReference type="ARBA" id="ARBA00019062"/>
    </source>
</evidence>
<accession>A0A0D2L268</accession>
<dbReference type="OMA" id="AQWVLIA"/>
<feature type="domain" description="Rnh202 triple barrel" evidence="8">
    <location>
        <begin position="34"/>
        <end position="95"/>
    </location>
</feature>
<comment type="subcellular location">
    <subcellularLocation>
        <location evidence="1">Nucleus</location>
    </subcellularLocation>
</comment>
<evidence type="ECO:0000313" key="10">
    <source>
        <dbReference type="Proteomes" id="UP000054270"/>
    </source>
</evidence>
<keyword evidence="3" id="KW-0539">Nucleus</keyword>
<evidence type="ECO:0000256" key="5">
    <source>
        <dbReference type="ARBA" id="ARBA00033464"/>
    </source>
</evidence>
<protein>
    <recommendedName>
        <fullName evidence="2">Ribonuclease H2 subunit B</fullName>
    </recommendedName>
    <alternativeName>
        <fullName evidence="5">Ribonuclease HI subunit B</fullName>
    </alternativeName>
</protein>
<proteinExistence type="predicted"/>
<keyword evidence="10" id="KW-1185">Reference proteome</keyword>
<evidence type="ECO:0000256" key="6">
    <source>
        <dbReference type="SAM" id="MobiDB-lite"/>
    </source>
</evidence>
<dbReference type="STRING" id="945553.A0A0D2L268"/>
<evidence type="ECO:0000256" key="3">
    <source>
        <dbReference type="ARBA" id="ARBA00023242"/>
    </source>
</evidence>
<dbReference type="CDD" id="cd09270">
    <property type="entry name" value="RNase_H2-B"/>
    <property type="match status" value="1"/>
</dbReference>
<evidence type="ECO:0000256" key="1">
    <source>
        <dbReference type="ARBA" id="ARBA00004123"/>
    </source>
</evidence>
<sequence>MNTHFCVMPIDIIQSISQPLQLEENSVKPKLWNESRMLRLPHPRTGLPSLFLPSESEKASTVLEIQAVAPPDERSWMTGEEIVADGRLLIMTPVDPSFLLLPILQVTQPTDESLAQFKPADDLFDEAAGKFEPASESESDKASSSNSQDILEFCSLSYVRRCLRHVCETKEITPELTVYRYSQSKVLEYMRAKVAHLSTSEKFAASQTVIRNLARDGLMEDGKEELLSLGRLRAACDMISQYLPSVTRDALVNSYDFAILQTQLNINKEEAMANAVSSASKLQAKGQKAVPDKKRKAPKPSFGVEKLKKANTTGMSKLSSFFNKA</sequence>
<evidence type="ECO:0000259" key="8">
    <source>
        <dbReference type="Pfam" id="PF17745"/>
    </source>
</evidence>
<dbReference type="Gene3D" id="1.10.20.120">
    <property type="match status" value="1"/>
</dbReference>
<comment type="function">
    <text evidence="4">Non catalytic subunit of RNase H2, an endonuclease that specifically degrades the RNA of RNA:DNA hybrids. Participates in DNA replication, possibly by mediating the removal of lagging-strand Okazaki fragment RNA primers during DNA replication. Mediates the excision of single ribonucleotides from DNA:RNA duplexes.</text>
</comment>
<dbReference type="Pfam" id="PF17745">
    <property type="entry name" value="Ydr279_N"/>
    <property type="match status" value="1"/>
</dbReference>
<feature type="domain" description="Ribonuclease H2 subunit B wHTH" evidence="7">
    <location>
        <begin position="98"/>
        <end position="249"/>
    </location>
</feature>
<evidence type="ECO:0000256" key="4">
    <source>
        <dbReference type="ARBA" id="ARBA00024778"/>
    </source>
</evidence>
<reference evidence="10" key="1">
    <citation type="submission" date="2014-04" db="EMBL/GenBank/DDBJ databases">
        <title>Evolutionary Origins and Diversification of the Mycorrhizal Mutualists.</title>
        <authorList>
            <consortium name="DOE Joint Genome Institute"/>
            <consortium name="Mycorrhizal Genomics Consortium"/>
            <person name="Kohler A."/>
            <person name="Kuo A."/>
            <person name="Nagy L.G."/>
            <person name="Floudas D."/>
            <person name="Copeland A."/>
            <person name="Barry K.W."/>
            <person name="Cichocki N."/>
            <person name="Veneault-Fourrey C."/>
            <person name="LaButti K."/>
            <person name="Lindquist E.A."/>
            <person name="Lipzen A."/>
            <person name="Lundell T."/>
            <person name="Morin E."/>
            <person name="Murat C."/>
            <person name="Riley R."/>
            <person name="Ohm R."/>
            <person name="Sun H."/>
            <person name="Tunlid A."/>
            <person name="Henrissat B."/>
            <person name="Grigoriev I.V."/>
            <person name="Hibbett D.S."/>
            <person name="Martin F."/>
        </authorList>
    </citation>
    <scope>NUCLEOTIDE SEQUENCE [LARGE SCALE GENOMIC DNA]</scope>
    <source>
        <strain evidence="10">FD-334 SS-4</strain>
    </source>
</reference>
<dbReference type="PANTHER" id="PTHR13383">
    <property type="entry name" value="RIBONUCLEASE H2 SUBUNIT B"/>
    <property type="match status" value="1"/>
</dbReference>
<dbReference type="PANTHER" id="PTHR13383:SF11">
    <property type="entry name" value="RIBONUCLEASE H2 SUBUNIT B"/>
    <property type="match status" value="1"/>
</dbReference>
<dbReference type="InterPro" id="IPR019024">
    <property type="entry name" value="RNase_H2_suB_wHTH"/>
</dbReference>
<feature type="region of interest" description="Disordered" evidence="6">
    <location>
        <begin position="284"/>
        <end position="303"/>
    </location>
</feature>
<dbReference type="EMBL" id="KN817564">
    <property type="protein sequence ID" value="KJA20727.1"/>
    <property type="molecule type" value="Genomic_DNA"/>
</dbReference>
<dbReference type="OrthoDB" id="29098at2759"/>
<gene>
    <name evidence="9" type="ORF">HYPSUDRAFT_88505</name>
</gene>
<organism evidence="9 10">
    <name type="scientific">Hypholoma sublateritium (strain FD-334 SS-4)</name>
    <dbReference type="NCBI Taxonomy" id="945553"/>
    <lineage>
        <taxon>Eukaryota</taxon>
        <taxon>Fungi</taxon>
        <taxon>Dikarya</taxon>
        <taxon>Basidiomycota</taxon>
        <taxon>Agaricomycotina</taxon>
        <taxon>Agaricomycetes</taxon>
        <taxon>Agaricomycetidae</taxon>
        <taxon>Agaricales</taxon>
        <taxon>Agaricineae</taxon>
        <taxon>Strophariaceae</taxon>
        <taxon>Hypholoma</taxon>
    </lineage>
</organism>
<dbReference type="InterPro" id="IPR040456">
    <property type="entry name" value="RNase_H2_suB"/>
</dbReference>
<dbReference type="InterPro" id="IPR041195">
    <property type="entry name" value="Rnh202_N"/>
</dbReference>
<name>A0A0D2L268_HYPSF</name>